<comment type="caution">
    <text evidence="1">The sequence shown here is derived from an EMBL/GenBank/DDBJ whole genome shotgun (WGS) entry which is preliminary data.</text>
</comment>
<sequence length="173" mass="18874">MKKTTIALLSALFIGAIACKRDNNDQPQQKALSEIIVGGWELTKMDVSAKANFLGQQVDIIGTGSDFTGVATFKANPQEISSTASASVNVKIVLGGTEIPFDTLSFENVFDLYKYSVLSNQQIRLIGPEQDTINIDVKGYTENTIDMEFVEDIPDETTGQVVSTTFKVSVRKK</sequence>
<organism evidence="1 2">
    <name type="scientific">Thermaurantimonas aggregans</name>
    <dbReference type="NCBI Taxonomy" id="2173829"/>
    <lineage>
        <taxon>Bacteria</taxon>
        <taxon>Pseudomonadati</taxon>
        <taxon>Bacteroidota</taxon>
        <taxon>Flavobacteriia</taxon>
        <taxon>Flavobacteriales</taxon>
        <taxon>Schleiferiaceae</taxon>
        <taxon>Thermaurantimonas</taxon>
    </lineage>
</organism>
<keyword evidence="2" id="KW-1185">Reference proteome</keyword>
<proteinExistence type="predicted"/>
<accession>A0A401XM65</accession>
<dbReference type="PROSITE" id="PS51257">
    <property type="entry name" value="PROKAR_LIPOPROTEIN"/>
    <property type="match status" value="1"/>
</dbReference>
<reference evidence="1 2" key="1">
    <citation type="submission" date="2018-11" db="EMBL/GenBank/DDBJ databases">
        <title>Schleiferia aggregans sp. nov., a moderately thermophilic heterotrophic bacterium isolated from microbial mats at a terrestrial hot spring.</title>
        <authorList>
            <person name="Iino T."/>
            <person name="Ohkuma M."/>
            <person name="Haruta S."/>
        </authorList>
    </citation>
    <scope>NUCLEOTIDE SEQUENCE [LARGE SCALE GENOMIC DNA]</scope>
    <source>
        <strain evidence="1 2">LA</strain>
    </source>
</reference>
<name>A0A401XM65_9FLAO</name>
<evidence type="ECO:0008006" key="3">
    <source>
        <dbReference type="Google" id="ProtNLM"/>
    </source>
</evidence>
<dbReference type="Proteomes" id="UP000286715">
    <property type="component" value="Unassembled WGS sequence"/>
</dbReference>
<protein>
    <recommendedName>
        <fullName evidence="3">Lipocalin-like domain-containing protein</fullName>
    </recommendedName>
</protein>
<dbReference type="OrthoDB" id="1433240at2"/>
<dbReference type="RefSeq" id="WP_124398144.1">
    <property type="nucleotide sequence ID" value="NZ_BHZE01000015.1"/>
</dbReference>
<evidence type="ECO:0000313" key="2">
    <source>
        <dbReference type="Proteomes" id="UP000286715"/>
    </source>
</evidence>
<dbReference type="AlphaFoldDB" id="A0A401XM65"/>
<gene>
    <name evidence="1" type="ORF">JCM31826_15660</name>
</gene>
<evidence type="ECO:0000313" key="1">
    <source>
        <dbReference type="EMBL" id="GCD78084.1"/>
    </source>
</evidence>
<dbReference type="EMBL" id="BHZE01000015">
    <property type="protein sequence ID" value="GCD78084.1"/>
    <property type="molecule type" value="Genomic_DNA"/>
</dbReference>